<feature type="transmembrane region" description="Helical" evidence="13">
    <location>
        <begin position="20"/>
        <end position="38"/>
    </location>
</feature>
<feature type="transmembrane region" description="Helical" evidence="13">
    <location>
        <begin position="45"/>
        <end position="64"/>
    </location>
</feature>
<protein>
    <submittedName>
        <fullName evidence="14">Site-2 protease family protein</fullName>
    </submittedName>
</protein>
<keyword evidence="15" id="KW-1185">Reference proteome</keyword>
<keyword evidence="4" id="KW-1003">Cell membrane</keyword>
<keyword evidence="6 13" id="KW-0812">Transmembrane</keyword>
<dbReference type="GO" id="GO:0008237">
    <property type="term" value="F:metallopeptidase activity"/>
    <property type="evidence" value="ECO:0007669"/>
    <property type="project" value="UniProtKB-KW"/>
</dbReference>
<dbReference type="InterPro" id="IPR052348">
    <property type="entry name" value="Metallopeptidase_M50B"/>
</dbReference>
<keyword evidence="5 14" id="KW-0645">Protease</keyword>
<dbReference type="GO" id="GO:0006508">
    <property type="term" value="P:proteolysis"/>
    <property type="evidence" value="ECO:0007669"/>
    <property type="project" value="UniProtKB-KW"/>
</dbReference>
<organism evidence="14 15">
    <name type="scientific">Phenylobacterium deserti</name>
    <dbReference type="NCBI Taxonomy" id="1914756"/>
    <lineage>
        <taxon>Bacteria</taxon>
        <taxon>Pseudomonadati</taxon>
        <taxon>Pseudomonadota</taxon>
        <taxon>Alphaproteobacteria</taxon>
        <taxon>Caulobacterales</taxon>
        <taxon>Caulobacteraceae</taxon>
        <taxon>Phenylobacterium</taxon>
    </lineage>
</organism>
<keyword evidence="12 13" id="KW-0472">Membrane</keyword>
<dbReference type="PANTHER" id="PTHR35864:SF1">
    <property type="entry name" value="ZINC METALLOPROTEASE YWHC-RELATED"/>
    <property type="match status" value="1"/>
</dbReference>
<keyword evidence="10 13" id="KW-1133">Transmembrane helix</keyword>
<accession>A0A328AWW3</accession>
<sequence length="264" mass="27677">MKPVLTQAADLPAAPPKSPSSLAGPLILFVWLALGVLLQRSDGGLSGFLTFAFVMVGWVLAVVAHEFGHAGVAYLAGDHTVREKGYLSFDPRRYGDVGTSLVLPLIALALGGVGFPGGAVYLRHDLMRGPVWRAAASLAGPFATLLVLLLLAAVLHAWPAASLGGALYPALTMLAFLQAMALVLNLLPLPGLDGFNAIRPFLPESFGPALRKTEGLTIVILLVLIFVVPGASAWLFAAAASICAALGLDLPALQAGWRAFHFWR</sequence>
<evidence type="ECO:0000313" key="14">
    <source>
        <dbReference type="EMBL" id="RAK58196.1"/>
    </source>
</evidence>
<evidence type="ECO:0000256" key="3">
    <source>
        <dbReference type="ARBA" id="ARBA00007931"/>
    </source>
</evidence>
<evidence type="ECO:0000256" key="7">
    <source>
        <dbReference type="ARBA" id="ARBA00022723"/>
    </source>
</evidence>
<evidence type="ECO:0000256" key="11">
    <source>
        <dbReference type="ARBA" id="ARBA00023049"/>
    </source>
</evidence>
<evidence type="ECO:0000256" key="2">
    <source>
        <dbReference type="ARBA" id="ARBA00004651"/>
    </source>
</evidence>
<comment type="caution">
    <text evidence="14">The sequence shown here is derived from an EMBL/GenBank/DDBJ whole genome shotgun (WGS) entry which is preliminary data.</text>
</comment>
<dbReference type="GO" id="GO:0046872">
    <property type="term" value="F:metal ion binding"/>
    <property type="evidence" value="ECO:0007669"/>
    <property type="project" value="UniProtKB-KW"/>
</dbReference>
<keyword evidence="7" id="KW-0479">Metal-binding</keyword>
<dbReference type="GO" id="GO:0005886">
    <property type="term" value="C:plasma membrane"/>
    <property type="evidence" value="ECO:0007669"/>
    <property type="project" value="UniProtKB-SubCell"/>
</dbReference>
<dbReference type="InterPro" id="IPR044537">
    <property type="entry name" value="Rip2-like"/>
</dbReference>
<evidence type="ECO:0000256" key="10">
    <source>
        <dbReference type="ARBA" id="ARBA00022989"/>
    </source>
</evidence>
<keyword evidence="9" id="KW-0862">Zinc</keyword>
<comment type="similarity">
    <text evidence="3">Belongs to the peptidase M50B family.</text>
</comment>
<comment type="subcellular location">
    <subcellularLocation>
        <location evidence="2">Cell membrane</location>
        <topology evidence="2">Multi-pass membrane protein</topology>
    </subcellularLocation>
</comment>
<evidence type="ECO:0000256" key="13">
    <source>
        <dbReference type="SAM" id="Phobius"/>
    </source>
</evidence>
<dbReference type="CDD" id="cd06158">
    <property type="entry name" value="S2P-M50_like_1"/>
    <property type="match status" value="1"/>
</dbReference>
<comment type="cofactor">
    <cofactor evidence="1">
        <name>Zn(2+)</name>
        <dbReference type="ChEBI" id="CHEBI:29105"/>
    </cofactor>
</comment>
<name>A0A328AWW3_9CAUL</name>
<dbReference type="AlphaFoldDB" id="A0A328AWW3"/>
<dbReference type="EMBL" id="QFYR01000001">
    <property type="protein sequence ID" value="RAK58196.1"/>
    <property type="molecule type" value="Genomic_DNA"/>
</dbReference>
<evidence type="ECO:0000256" key="1">
    <source>
        <dbReference type="ARBA" id="ARBA00001947"/>
    </source>
</evidence>
<evidence type="ECO:0000256" key="4">
    <source>
        <dbReference type="ARBA" id="ARBA00022475"/>
    </source>
</evidence>
<evidence type="ECO:0000256" key="6">
    <source>
        <dbReference type="ARBA" id="ARBA00022692"/>
    </source>
</evidence>
<evidence type="ECO:0000256" key="8">
    <source>
        <dbReference type="ARBA" id="ARBA00022801"/>
    </source>
</evidence>
<dbReference type="OrthoDB" id="9800627at2"/>
<evidence type="ECO:0000313" key="15">
    <source>
        <dbReference type="Proteomes" id="UP000249725"/>
    </source>
</evidence>
<evidence type="ECO:0000256" key="12">
    <source>
        <dbReference type="ARBA" id="ARBA00023136"/>
    </source>
</evidence>
<dbReference type="Proteomes" id="UP000249725">
    <property type="component" value="Unassembled WGS sequence"/>
</dbReference>
<dbReference type="PANTHER" id="PTHR35864">
    <property type="entry name" value="ZINC METALLOPROTEASE MJ0611-RELATED"/>
    <property type="match status" value="1"/>
</dbReference>
<feature type="transmembrane region" description="Helical" evidence="13">
    <location>
        <begin position="101"/>
        <end position="122"/>
    </location>
</feature>
<evidence type="ECO:0000256" key="5">
    <source>
        <dbReference type="ARBA" id="ARBA00022670"/>
    </source>
</evidence>
<feature type="transmembrane region" description="Helical" evidence="13">
    <location>
        <begin position="167"/>
        <end position="188"/>
    </location>
</feature>
<keyword evidence="8" id="KW-0378">Hydrolase</keyword>
<gene>
    <name evidence="14" type="ORF">DJ018_02995</name>
</gene>
<feature type="transmembrane region" description="Helical" evidence="13">
    <location>
        <begin position="134"/>
        <end position="155"/>
    </location>
</feature>
<keyword evidence="11" id="KW-0482">Metalloprotease</keyword>
<proteinExistence type="inferred from homology"/>
<evidence type="ECO:0000256" key="9">
    <source>
        <dbReference type="ARBA" id="ARBA00022833"/>
    </source>
</evidence>
<reference evidence="15" key="1">
    <citation type="submission" date="2018-05" db="EMBL/GenBank/DDBJ databases">
        <authorList>
            <person name="Li X."/>
        </authorList>
    </citation>
    <scope>NUCLEOTIDE SEQUENCE [LARGE SCALE GENOMIC DNA]</scope>
    <source>
        <strain evidence="15">YIM 73061</strain>
    </source>
</reference>